<feature type="transmembrane region" description="Helical" evidence="5">
    <location>
        <begin position="278"/>
        <end position="298"/>
    </location>
</feature>
<feature type="domain" description="EamA" evidence="6">
    <location>
        <begin position="162"/>
        <end position="295"/>
    </location>
</feature>
<evidence type="ECO:0000259" key="6">
    <source>
        <dbReference type="Pfam" id="PF00892"/>
    </source>
</evidence>
<comment type="caution">
    <text evidence="7">The sequence shown here is derived from an EMBL/GenBank/DDBJ whole genome shotgun (WGS) entry which is preliminary data.</text>
</comment>
<feature type="domain" description="EamA" evidence="6">
    <location>
        <begin position="22"/>
        <end position="149"/>
    </location>
</feature>
<dbReference type="PANTHER" id="PTHR32322">
    <property type="entry name" value="INNER MEMBRANE TRANSPORTER"/>
    <property type="match status" value="1"/>
</dbReference>
<accession>A0ABU6K1J6</accession>
<feature type="transmembrane region" description="Helical" evidence="5">
    <location>
        <begin position="159"/>
        <end position="177"/>
    </location>
</feature>
<dbReference type="InterPro" id="IPR050638">
    <property type="entry name" value="AA-Vitamin_Transporters"/>
</dbReference>
<dbReference type="EMBL" id="JAYXHS010000001">
    <property type="protein sequence ID" value="MEC5385809.1"/>
    <property type="molecule type" value="Genomic_DNA"/>
</dbReference>
<proteinExistence type="predicted"/>
<feature type="transmembrane region" description="Helical" evidence="5">
    <location>
        <begin position="104"/>
        <end position="126"/>
    </location>
</feature>
<dbReference type="InterPro" id="IPR000620">
    <property type="entry name" value="EamA_dom"/>
</dbReference>
<feature type="transmembrane region" description="Helical" evidence="5">
    <location>
        <begin position="198"/>
        <end position="217"/>
    </location>
</feature>
<feature type="transmembrane region" description="Helical" evidence="5">
    <location>
        <begin position="254"/>
        <end position="272"/>
    </location>
</feature>
<evidence type="ECO:0000313" key="8">
    <source>
        <dbReference type="Proteomes" id="UP001331561"/>
    </source>
</evidence>
<gene>
    <name evidence="7" type="ORF">VVD49_08740</name>
</gene>
<keyword evidence="3 5" id="KW-1133">Transmembrane helix</keyword>
<evidence type="ECO:0000256" key="1">
    <source>
        <dbReference type="ARBA" id="ARBA00004141"/>
    </source>
</evidence>
<dbReference type="InterPro" id="IPR037185">
    <property type="entry name" value="EmrE-like"/>
</dbReference>
<name>A0ABU6K1J6_9RHOO</name>
<feature type="transmembrane region" description="Helical" evidence="5">
    <location>
        <begin position="79"/>
        <end position="98"/>
    </location>
</feature>
<dbReference type="Gene3D" id="1.10.3730.20">
    <property type="match status" value="1"/>
</dbReference>
<feature type="transmembrane region" description="Helical" evidence="5">
    <location>
        <begin position="12"/>
        <end position="36"/>
    </location>
</feature>
<evidence type="ECO:0000256" key="2">
    <source>
        <dbReference type="ARBA" id="ARBA00022692"/>
    </source>
</evidence>
<comment type="subcellular location">
    <subcellularLocation>
        <location evidence="1">Membrane</location>
        <topology evidence="1">Multi-pass membrane protein</topology>
    </subcellularLocation>
</comment>
<feature type="transmembrane region" description="Helical" evidence="5">
    <location>
        <begin position="133"/>
        <end position="153"/>
    </location>
</feature>
<dbReference type="RefSeq" id="WP_327598756.1">
    <property type="nucleotide sequence ID" value="NZ_JAYXHS010000001.1"/>
</dbReference>
<keyword evidence="8" id="KW-1185">Reference proteome</keyword>
<dbReference type="Pfam" id="PF00892">
    <property type="entry name" value="EamA"/>
    <property type="match status" value="2"/>
</dbReference>
<organism evidence="7 8">
    <name type="scientific">Uliginosibacterium silvisoli</name>
    <dbReference type="NCBI Taxonomy" id="3114758"/>
    <lineage>
        <taxon>Bacteria</taxon>
        <taxon>Pseudomonadati</taxon>
        <taxon>Pseudomonadota</taxon>
        <taxon>Betaproteobacteria</taxon>
        <taxon>Rhodocyclales</taxon>
        <taxon>Zoogloeaceae</taxon>
        <taxon>Uliginosibacterium</taxon>
    </lineage>
</organism>
<evidence type="ECO:0000256" key="3">
    <source>
        <dbReference type="ARBA" id="ARBA00022989"/>
    </source>
</evidence>
<protein>
    <submittedName>
        <fullName evidence="7">DMT family transporter</fullName>
    </submittedName>
</protein>
<dbReference type="PANTHER" id="PTHR32322:SF9">
    <property type="entry name" value="AMINO-ACID METABOLITE EFFLUX PUMP-RELATED"/>
    <property type="match status" value="1"/>
</dbReference>
<reference evidence="7 8" key="1">
    <citation type="submission" date="2024-01" db="EMBL/GenBank/DDBJ databases">
        <title>Uliginosibacterium soil sp. nov.</title>
        <authorList>
            <person name="Lv Y."/>
        </authorList>
    </citation>
    <scope>NUCLEOTIDE SEQUENCE [LARGE SCALE GENOMIC DNA]</scope>
    <source>
        <strain evidence="7 8">H3</strain>
    </source>
</reference>
<keyword evidence="2 5" id="KW-0812">Transmembrane</keyword>
<dbReference type="Proteomes" id="UP001331561">
    <property type="component" value="Unassembled WGS sequence"/>
</dbReference>
<evidence type="ECO:0000256" key="4">
    <source>
        <dbReference type="ARBA" id="ARBA00023136"/>
    </source>
</evidence>
<dbReference type="SUPFAM" id="SSF103481">
    <property type="entry name" value="Multidrug resistance efflux transporter EmrE"/>
    <property type="match status" value="2"/>
</dbReference>
<keyword evidence="4 5" id="KW-0472">Membrane</keyword>
<feature type="transmembrane region" description="Helical" evidence="5">
    <location>
        <begin position="223"/>
        <end position="242"/>
    </location>
</feature>
<evidence type="ECO:0000313" key="7">
    <source>
        <dbReference type="EMBL" id="MEC5385809.1"/>
    </source>
</evidence>
<evidence type="ECO:0000256" key="5">
    <source>
        <dbReference type="SAM" id="Phobius"/>
    </source>
</evidence>
<feature type="transmembrane region" description="Helical" evidence="5">
    <location>
        <begin position="48"/>
        <end position="67"/>
    </location>
</feature>
<sequence length="308" mass="32740">MHASPEEATMPLATPFASFARLILLAAIWGASFLFLRIGVPVFGPGKLIVLRVGIAAIFLLGVAHFVKKRLPWRGNISRFFIMGLLNSGLPFVLYAFAAQKLNASLLSIVNATAPIFGAVVAAVWLRTPLTRTALAGLAISFAGVTLIVGTSAGTHGDGWWLAILAALCAPLCYAFATSYARKHATDISAFDQSHGSMWAATIAVLPLALFSPIRQTPGLHDWLSVLALAVVCTGWAFMIFFRLVDEIGPARTLTVTFLIPVFGVLWGTLFLGEQVTAWMLIGGLIVLLGTALANGLIKPPAASRKST</sequence>